<dbReference type="AlphaFoldDB" id="A0A1G1TM84"/>
<accession>A0A1G1TM84</accession>
<name>A0A1G1TM84_9BACT</name>
<feature type="transmembrane region" description="Helical" evidence="1">
    <location>
        <begin position="126"/>
        <end position="150"/>
    </location>
</feature>
<protein>
    <submittedName>
        <fullName evidence="3">Uncharacterized protein</fullName>
    </submittedName>
</protein>
<evidence type="ECO:0000313" key="4">
    <source>
        <dbReference type="Proteomes" id="UP000177506"/>
    </source>
</evidence>
<keyword evidence="1" id="KW-0812">Transmembrane</keyword>
<evidence type="ECO:0000256" key="1">
    <source>
        <dbReference type="SAM" id="Phobius"/>
    </source>
</evidence>
<reference evidence="3 4" key="1">
    <citation type="submission" date="2016-08" db="EMBL/GenBank/DDBJ databases">
        <title>Hymenobacter coccineus sp. nov., Hymenobacter lapidarius sp. nov. and Hymenobacter glacialis sp. nov., isolated from Antarctic soil.</title>
        <authorList>
            <person name="Sedlacek I."/>
            <person name="Kralova S."/>
            <person name="Kyrova K."/>
            <person name="Maslanova I."/>
            <person name="Stankova E."/>
            <person name="Vrbovska V."/>
            <person name="Nemec M."/>
            <person name="Bartak M."/>
            <person name="Svec P."/>
            <person name="Busse H.-J."/>
            <person name="Pantucek R."/>
        </authorList>
    </citation>
    <scope>NUCLEOTIDE SEQUENCE [LARGE SCALE GENOMIC DNA]</scope>
    <source>
        <strain evidence="3 4">CCM 8649</strain>
    </source>
</reference>
<organism evidence="3 4">
    <name type="scientific">Hymenobacter coccineus</name>
    <dbReference type="NCBI Taxonomy" id="1908235"/>
    <lineage>
        <taxon>Bacteria</taxon>
        <taxon>Pseudomonadati</taxon>
        <taxon>Bacteroidota</taxon>
        <taxon>Cytophagia</taxon>
        <taxon>Cytophagales</taxon>
        <taxon>Hymenobacteraceae</taxon>
        <taxon>Hymenobacter</taxon>
    </lineage>
</organism>
<evidence type="ECO:0000313" key="3">
    <source>
        <dbReference type="EMBL" id="OGX91965.1"/>
    </source>
</evidence>
<dbReference type="Proteomes" id="UP000177506">
    <property type="component" value="Unassembled WGS sequence"/>
</dbReference>
<proteinExistence type="predicted"/>
<keyword evidence="1" id="KW-1133">Transmembrane helix</keyword>
<feature type="transmembrane region" description="Helical" evidence="1">
    <location>
        <begin position="189"/>
        <end position="211"/>
    </location>
</feature>
<feature type="signal peptide" evidence="2">
    <location>
        <begin position="1"/>
        <end position="28"/>
    </location>
</feature>
<dbReference type="EMBL" id="MDZA01000022">
    <property type="protein sequence ID" value="OGX91965.1"/>
    <property type="molecule type" value="Genomic_DNA"/>
</dbReference>
<evidence type="ECO:0000256" key="2">
    <source>
        <dbReference type="SAM" id="SignalP"/>
    </source>
</evidence>
<comment type="caution">
    <text evidence="3">The sequence shown here is derived from an EMBL/GenBank/DDBJ whole genome shotgun (WGS) entry which is preliminary data.</text>
</comment>
<sequence>MIYKTMQKILLLLVLVGALRPARASAQAAPGPDTILRLDGQEIQGRVVVLTPTELRYLPAAPAPPDTLALPVAEVFLIRYANGTREVLHPETANAGPADLLLGLNTRQRDSLGRRDAATHYRNPGALWGTFGATLYAGPIVGVVMPALVGRASVKARNLRAPQPALLGDADYQRGYQQQANRTKHQQTWTGYGTGVGAWVVLVAVILSAAISNW</sequence>
<keyword evidence="1" id="KW-0472">Membrane</keyword>
<gene>
    <name evidence="3" type="ORF">BEN49_04030</name>
</gene>
<keyword evidence="2" id="KW-0732">Signal</keyword>
<feature type="chain" id="PRO_5009579707" evidence="2">
    <location>
        <begin position="29"/>
        <end position="214"/>
    </location>
</feature>
<keyword evidence="4" id="KW-1185">Reference proteome</keyword>